<organism evidence="1">
    <name type="scientific">marine sediment metagenome</name>
    <dbReference type="NCBI Taxonomy" id="412755"/>
    <lineage>
        <taxon>unclassified sequences</taxon>
        <taxon>metagenomes</taxon>
        <taxon>ecological metagenomes</taxon>
    </lineage>
</organism>
<dbReference type="AlphaFoldDB" id="A0A0F9GQK5"/>
<gene>
    <name evidence="1" type="ORF">LCGC14_2155560</name>
</gene>
<sequence>FMFASPALAQPDYLAIGSKTTTWRAGDRLFIRGGCFTAERMVEVAQTASQELFILYVAKGDCFILSQPGTAILVKWRGGPYRDKRDGFVGSVWEIKDLSGKPHFVWLKNDSGPHRPVKAKNA</sequence>
<comment type="caution">
    <text evidence="1">The sequence shown here is derived from an EMBL/GenBank/DDBJ whole genome shotgun (WGS) entry which is preliminary data.</text>
</comment>
<accession>A0A0F9GQK5</accession>
<proteinExistence type="predicted"/>
<feature type="non-terminal residue" evidence="1">
    <location>
        <position position="1"/>
    </location>
</feature>
<protein>
    <submittedName>
        <fullName evidence="1">Uncharacterized protein</fullName>
    </submittedName>
</protein>
<dbReference type="EMBL" id="LAZR01027553">
    <property type="protein sequence ID" value="KKL65382.1"/>
    <property type="molecule type" value="Genomic_DNA"/>
</dbReference>
<name>A0A0F9GQK5_9ZZZZ</name>
<evidence type="ECO:0000313" key="1">
    <source>
        <dbReference type="EMBL" id="KKL65382.1"/>
    </source>
</evidence>
<reference evidence="1" key="1">
    <citation type="journal article" date="2015" name="Nature">
        <title>Complex archaea that bridge the gap between prokaryotes and eukaryotes.</title>
        <authorList>
            <person name="Spang A."/>
            <person name="Saw J.H."/>
            <person name="Jorgensen S.L."/>
            <person name="Zaremba-Niedzwiedzka K."/>
            <person name="Martijn J."/>
            <person name="Lind A.E."/>
            <person name="van Eijk R."/>
            <person name="Schleper C."/>
            <person name="Guy L."/>
            <person name="Ettema T.J."/>
        </authorList>
    </citation>
    <scope>NUCLEOTIDE SEQUENCE</scope>
</reference>